<dbReference type="InterPro" id="IPR021136">
    <property type="entry name" value="Flagellar_hook_control-like_C"/>
</dbReference>
<evidence type="ECO:0000313" key="3">
    <source>
        <dbReference type="Proteomes" id="UP000554144"/>
    </source>
</evidence>
<dbReference type="AlphaFoldDB" id="A0A853H1Q9"/>
<keyword evidence="3" id="KW-1185">Reference proteome</keyword>
<dbReference type="RefSeq" id="WP_130039755.1">
    <property type="nucleotide sequence ID" value="NZ_JACCEV010000002.1"/>
</dbReference>
<dbReference type="Proteomes" id="UP000554144">
    <property type="component" value="Unassembled WGS sequence"/>
</dbReference>
<comment type="caution">
    <text evidence="2">The sequence shown here is derived from an EMBL/GenBank/DDBJ whole genome shotgun (WGS) entry which is preliminary data.</text>
</comment>
<evidence type="ECO:0000313" key="2">
    <source>
        <dbReference type="EMBL" id="NYT86232.1"/>
    </source>
</evidence>
<name>A0A853H1Q9_9BURK</name>
<organism evidence="2 3">
    <name type="scientific">Pollutimonas harenae</name>
    <dbReference type="NCBI Taxonomy" id="657015"/>
    <lineage>
        <taxon>Bacteria</taxon>
        <taxon>Pseudomonadati</taxon>
        <taxon>Pseudomonadota</taxon>
        <taxon>Betaproteobacteria</taxon>
        <taxon>Burkholderiales</taxon>
        <taxon>Alcaligenaceae</taxon>
        <taxon>Pollutimonas</taxon>
    </lineage>
</organism>
<proteinExistence type="predicted"/>
<protein>
    <submittedName>
        <fullName evidence="2">Flagellar hook-length control protein FliK</fullName>
    </submittedName>
</protein>
<accession>A0A853H1Q9</accession>
<dbReference type="EMBL" id="JACCEV010000002">
    <property type="protein sequence ID" value="NYT86232.1"/>
    <property type="molecule type" value="Genomic_DNA"/>
</dbReference>
<evidence type="ECO:0000259" key="1">
    <source>
        <dbReference type="Pfam" id="PF02120"/>
    </source>
</evidence>
<keyword evidence="2" id="KW-0966">Cell projection</keyword>
<keyword evidence="2" id="KW-0282">Flagellum</keyword>
<gene>
    <name evidence="2" type="ORF">H0A62_11495</name>
</gene>
<dbReference type="InterPro" id="IPR038610">
    <property type="entry name" value="FliK-like_C_sf"/>
</dbReference>
<dbReference type="Pfam" id="PF02120">
    <property type="entry name" value="Flg_hook"/>
    <property type="match status" value="1"/>
</dbReference>
<feature type="domain" description="Flagellar hook-length control protein-like C-terminal" evidence="1">
    <location>
        <begin position="290"/>
        <end position="366"/>
    </location>
</feature>
<reference evidence="2 3" key="1">
    <citation type="submission" date="2020-07" db="EMBL/GenBank/DDBJ databases">
        <title>Taxonomic revisions and descriptions of new bacterial species based on genomic comparisons in the high-G+C-content subgroup of the family Alcaligenaceae.</title>
        <authorList>
            <person name="Szabo A."/>
            <person name="Felfoldi T."/>
        </authorList>
    </citation>
    <scope>NUCLEOTIDE SEQUENCE [LARGE SCALE GENOMIC DNA]</scope>
    <source>
        <strain evidence="2 3">DSM 25667</strain>
    </source>
</reference>
<dbReference type="OrthoDB" id="5296742at2"/>
<keyword evidence="2" id="KW-0969">Cilium</keyword>
<dbReference type="Gene3D" id="3.30.750.140">
    <property type="match status" value="1"/>
</dbReference>
<sequence length="377" mass="39250">MSVGGPSPLGTLLVQRLDAVLGTTLSQQANLVSGARPDAVAQAASPERAEGTRNETLRHPRDVVDRATAQTEQNARNMVDKARQEARSATLLLARDIPNTASTPSAPTTLGHTAKTILALLAGYPDLHASVQGRQPLLQSNAQAGASAANAGSAAASRATAPSANAAATAASRSAAPQAATPIVPQLATALAQAVQGSGLFYEAHLAGLAFGKLSPAQLMQEPQAQIGRPASTQSAQPVHIPGLDPQVHALVRQQLEVLANQSFVWQGEAWPGADMEWEISRRPSQDQDAAEAADHWATRLTLNLPGLGQVQARLNLAGKQLVMHLVSPQSAELLDTHAEALRSRYVAQGLQLSQLSIVSQDAHQQDAAPQSNAGTS</sequence>